<name>X6NGS6_RETFI</name>
<gene>
    <name evidence="1" type="ORF">RFI_11940</name>
</gene>
<reference evidence="1 2" key="1">
    <citation type="journal article" date="2013" name="Curr. Biol.">
        <title>The Genome of the Foraminiferan Reticulomyxa filosa.</title>
        <authorList>
            <person name="Glockner G."/>
            <person name="Hulsmann N."/>
            <person name="Schleicher M."/>
            <person name="Noegel A.A."/>
            <person name="Eichinger L."/>
            <person name="Gallinger C."/>
            <person name="Pawlowski J."/>
            <person name="Sierra R."/>
            <person name="Euteneuer U."/>
            <person name="Pillet L."/>
            <person name="Moustafa A."/>
            <person name="Platzer M."/>
            <person name="Groth M."/>
            <person name="Szafranski K."/>
            <person name="Schliwa M."/>
        </authorList>
    </citation>
    <scope>NUCLEOTIDE SEQUENCE [LARGE SCALE GENOMIC DNA]</scope>
</reference>
<proteinExistence type="predicted"/>
<keyword evidence="2" id="KW-1185">Reference proteome</keyword>
<accession>X6NGS6</accession>
<dbReference type="Proteomes" id="UP000023152">
    <property type="component" value="Unassembled WGS sequence"/>
</dbReference>
<dbReference type="AlphaFoldDB" id="X6NGS6"/>
<sequence>MVLFLSRIFQRIFQKLVPKKKKKIIIIIIIIFFQLDMKDQLREWLNSITDENCYEEDLRFSTVQWLEALENPRSNSWNEGRKDRTNNIEMILASFAKTDQRYIVDELLSVIAGDFFDVFCVRNIMKIVQYLLKMALIHQRYMYRDLRHVKRQIQLVKKKWCHKSSFKVANNYCVEFERSQQIEQCCNACLHTIGGIAWVF</sequence>
<dbReference type="EMBL" id="ASPP01008698">
    <property type="protein sequence ID" value="ETO25196.1"/>
    <property type="molecule type" value="Genomic_DNA"/>
</dbReference>
<evidence type="ECO:0000313" key="2">
    <source>
        <dbReference type="Proteomes" id="UP000023152"/>
    </source>
</evidence>
<evidence type="ECO:0000313" key="1">
    <source>
        <dbReference type="EMBL" id="ETO25196.1"/>
    </source>
</evidence>
<comment type="caution">
    <text evidence="1">The sequence shown here is derived from an EMBL/GenBank/DDBJ whole genome shotgun (WGS) entry which is preliminary data.</text>
</comment>
<organism evidence="1 2">
    <name type="scientific">Reticulomyxa filosa</name>
    <dbReference type="NCBI Taxonomy" id="46433"/>
    <lineage>
        <taxon>Eukaryota</taxon>
        <taxon>Sar</taxon>
        <taxon>Rhizaria</taxon>
        <taxon>Retaria</taxon>
        <taxon>Foraminifera</taxon>
        <taxon>Monothalamids</taxon>
        <taxon>Reticulomyxidae</taxon>
        <taxon>Reticulomyxa</taxon>
    </lineage>
</organism>
<protein>
    <submittedName>
        <fullName evidence="1">Uncharacterized protein</fullName>
    </submittedName>
</protein>